<dbReference type="AlphaFoldDB" id="A0A1F5YMR2"/>
<dbReference type="Gene3D" id="2.60.40.10">
    <property type="entry name" value="Immunoglobulins"/>
    <property type="match status" value="2"/>
</dbReference>
<evidence type="ECO:0000259" key="2">
    <source>
        <dbReference type="PROSITE" id="PS50853"/>
    </source>
</evidence>
<dbReference type="PROSITE" id="PS50853">
    <property type="entry name" value="FN3"/>
    <property type="match status" value="1"/>
</dbReference>
<dbReference type="SUPFAM" id="SSF82171">
    <property type="entry name" value="DPP6 N-terminal domain-like"/>
    <property type="match status" value="1"/>
</dbReference>
<gene>
    <name evidence="3" type="ORF">A3F83_00960</name>
</gene>
<feature type="chain" id="PRO_5009522567" description="Fibronectin type-III domain-containing protein" evidence="1">
    <location>
        <begin position="24"/>
        <end position="677"/>
    </location>
</feature>
<organism evidence="3 4">
    <name type="scientific">Candidatus Glassbacteria bacterium RIFCSPLOWO2_12_FULL_58_11</name>
    <dbReference type="NCBI Taxonomy" id="1817867"/>
    <lineage>
        <taxon>Bacteria</taxon>
        <taxon>Candidatus Glassiibacteriota</taxon>
    </lineage>
</organism>
<accession>A0A1F5YMR2</accession>
<reference evidence="3 4" key="1">
    <citation type="journal article" date="2016" name="Nat. Commun.">
        <title>Thousands of microbial genomes shed light on interconnected biogeochemical processes in an aquifer system.</title>
        <authorList>
            <person name="Anantharaman K."/>
            <person name="Brown C.T."/>
            <person name="Hug L.A."/>
            <person name="Sharon I."/>
            <person name="Castelle C.J."/>
            <person name="Probst A.J."/>
            <person name="Thomas B.C."/>
            <person name="Singh A."/>
            <person name="Wilkins M.J."/>
            <person name="Karaoz U."/>
            <person name="Brodie E.L."/>
            <person name="Williams K.H."/>
            <person name="Hubbard S.S."/>
            <person name="Banfield J.F."/>
        </authorList>
    </citation>
    <scope>NUCLEOTIDE SEQUENCE [LARGE SCALE GENOMIC DNA]</scope>
</reference>
<dbReference type="InterPro" id="IPR003961">
    <property type="entry name" value="FN3_dom"/>
</dbReference>
<dbReference type="SUPFAM" id="SSF49265">
    <property type="entry name" value="Fibronectin type III"/>
    <property type="match status" value="1"/>
</dbReference>
<dbReference type="STRING" id="1817867.A3F83_00960"/>
<evidence type="ECO:0000256" key="1">
    <source>
        <dbReference type="SAM" id="SignalP"/>
    </source>
</evidence>
<evidence type="ECO:0000313" key="4">
    <source>
        <dbReference type="Proteomes" id="UP000179129"/>
    </source>
</evidence>
<dbReference type="InterPro" id="IPR013783">
    <property type="entry name" value="Ig-like_fold"/>
</dbReference>
<dbReference type="EMBL" id="MFIX01000208">
    <property type="protein sequence ID" value="OGG01471.1"/>
    <property type="molecule type" value="Genomic_DNA"/>
</dbReference>
<name>A0A1F5YMR2_9BACT</name>
<dbReference type="InterPro" id="IPR036116">
    <property type="entry name" value="FN3_sf"/>
</dbReference>
<dbReference type="Proteomes" id="UP000179129">
    <property type="component" value="Unassembled WGS sequence"/>
</dbReference>
<feature type="domain" description="Fibronectin type-III" evidence="2">
    <location>
        <begin position="469"/>
        <end position="566"/>
    </location>
</feature>
<comment type="caution">
    <text evidence="3">The sequence shown here is derived from an EMBL/GenBank/DDBJ whole genome shotgun (WGS) entry which is preliminary data.</text>
</comment>
<keyword evidence="1" id="KW-0732">Signal</keyword>
<evidence type="ECO:0000313" key="3">
    <source>
        <dbReference type="EMBL" id="OGG01471.1"/>
    </source>
</evidence>
<proteinExistence type="predicted"/>
<sequence length="677" mass="76357">MNAFSILWILLALTFSIPGQVSAAGEPSPPVVYYKLTEVFQRLESLKEKLGEEIFKKYLLRKDGSLQPELLIFRDSETGHEVWRLTHDFSRNTPHCHINRSPWNCNGSAIVFNSDRSFPTDKAGERRSKRMFILSADGGGMRNLLPSLEGRPYPLAVDLARHVIWDREDPSLMYFVDREWLYQADAGKSFALEKIGALEPVGRRRVIFSYLSDNNILMVKDMGSREYQPRFYFFDLRKSSPNYRKMIHSYPFEMGLDEPGHQKSEEWHIHDITFRRDPQDHYVLNYGPFDKVGEPVFFDFPLDGDKKGISLAYAGDHGKRPYFSHPAWPAGGASVAYFGERERSAGGWGLHVWDYRSDSDLIQLADSSQATGGHIAWDGRDKQNLFAAPSRSGHNLWSGKIIWAHLDGRQADVLCSTFTQWQNDPGLEHDYCSLARPAQSPDGTKCFFTSTAMQPITGAYDCYLVVARRPCPPVALSATAQGKAVRLNWTPPELAHEIKLYRIYRIKGVNDSFLPLAECPSGQTSYLDEPLEAGSVYYYALTSEEYSGLESDTLSPVVEVTVSAEGKLAIRQTLNLGSGWDNITPEPPVGLTGTKVAPGQYFLEWQASPAQDIRYYNLYYAGESRPTAGPECLIASLPAGERSFLDYHARKNAKAHYMLIAVDRQDNLSDPAYYAEP</sequence>
<dbReference type="CDD" id="cd00063">
    <property type="entry name" value="FN3"/>
    <property type="match status" value="1"/>
</dbReference>
<protein>
    <recommendedName>
        <fullName evidence="2">Fibronectin type-III domain-containing protein</fullName>
    </recommendedName>
</protein>
<feature type="signal peptide" evidence="1">
    <location>
        <begin position="1"/>
        <end position="23"/>
    </location>
</feature>